<reference evidence="1" key="1">
    <citation type="submission" date="2009-08" db="EMBL/GenBank/DDBJ databases">
        <authorList>
            <person name="Gill J."/>
            <person name="Borman J."/>
            <person name="Shetty J."/>
            <person name="Hostetler J."/>
            <person name="Durkin S."/>
            <person name="Montgomery B."/>
        </authorList>
    </citation>
    <scope>NUCLEOTIDE SEQUENCE</scope>
    <source>
        <strain evidence="1">Y74T</strain>
        <plasmid evidence="1">pWBG758</plasmid>
    </source>
</reference>
<evidence type="ECO:0008006" key="2">
    <source>
        <dbReference type="Google" id="ProtNLM"/>
    </source>
</evidence>
<geneLocation type="plasmid" evidence="1">
    <name>pWBG758</name>
</geneLocation>
<accession>D2J883</accession>
<evidence type="ECO:0000313" key="1">
    <source>
        <dbReference type="EMBL" id="ACZ58983.1"/>
    </source>
</evidence>
<dbReference type="EMBL" id="GQ900400">
    <property type="protein sequence ID" value="ACZ58983.1"/>
    <property type="molecule type" value="Genomic_DNA"/>
</dbReference>
<sequence>MSYNKENAYITQVQHEEIIQRINDLYSDEYLTGHEYNMIYNSMLDEYIHLEDDELYIYNNY</sequence>
<name>D2J883_STAAU</name>
<reference evidence="1" key="2">
    <citation type="submission" date="2009-12" db="EMBL/GenBank/DDBJ databases">
        <authorList>
            <person name="Summers A.O."/>
            <person name="Shearer J."/>
            <person name="Wireman J."/>
        </authorList>
    </citation>
    <scope>NUCLEOTIDE SEQUENCE</scope>
    <source>
        <strain evidence="1">Y74T</strain>
        <plasmid evidence="1">pWBG758</plasmid>
    </source>
</reference>
<keyword evidence="1" id="KW-0614">Plasmid</keyword>
<proteinExistence type="predicted"/>
<protein>
    <recommendedName>
        <fullName evidence="2">Phage protein</fullName>
    </recommendedName>
</protein>
<organism evidence="1">
    <name type="scientific">Staphylococcus aureus</name>
    <dbReference type="NCBI Taxonomy" id="1280"/>
    <lineage>
        <taxon>Bacteria</taxon>
        <taxon>Bacillati</taxon>
        <taxon>Bacillota</taxon>
        <taxon>Bacilli</taxon>
        <taxon>Bacillales</taxon>
        <taxon>Staphylococcaceae</taxon>
        <taxon>Staphylococcus</taxon>
    </lineage>
</organism>
<dbReference type="AlphaFoldDB" id="D2J883"/>
<gene>
    <name evidence="1" type="ORF">SAP040A_001</name>
</gene>